<keyword evidence="9 13" id="KW-0496">Mitochondrion</keyword>
<dbReference type="PANTHER" id="PTHR14200:SF11">
    <property type="entry name" value="CYTOCHROME C OXIDASE SUBUNIT 5A, MITOCHONDRIAL"/>
    <property type="match status" value="1"/>
</dbReference>
<proteinExistence type="inferred from homology"/>
<dbReference type="PANTHER" id="PTHR14200">
    <property type="entry name" value="CYTOCHROME C OXIDASE POLYPEPTIDE"/>
    <property type="match status" value="1"/>
</dbReference>
<evidence type="ECO:0000313" key="14">
    <source>
        <dbReference type="EMBL" id="RKP22751.1"/>
    </source>
</evidence>
<keyword evidence="5 13" id="KW-0479">Metal-binding</keyword>
<evidence type="ECO:0000256" key="5">
    <source>
        <dbReference type="ARBA" id="ARBA00022723"/>
    </source>
</evidence>
<keyword evidence="7 13" id="KW-0809">Transit peptide</keyword>
<keyword evidence="6 13" id="KW-0999">Mitochondrion inner membrane</keyword>
<evidence type="ECO:0000256" key="1">
    <source>
        <dbReference type="ARBA" id="ARBA00004443"/>
    </source>
</evidence>
<dbReference type="Proteomes" id="UP000278143">
    <property type="component" value="Unassembled WGS sequence"/>
</dbReference>
<organism evidence="14 15">
    <name type="scientific">Syncephalis pseudoplumigaleata</name>
    <dbReference type="NCBI Taxonomy" id="1712513"/>
    <lineage>
        <taxon>Eukaryota</taxon>
        <taxon>Fungi</taxon>
        <taxon>Fungi incertae sedis</taxon>
        <taxon>Zoopagomycota</taxon>
        <taxon>Zoopagomycotina</taxon>
        <taxon>Zoopagomycetes</taxon>
        <taxon>Zoopagales</taxon>
        <taxon>Piptocephalidaceae</taxon>
        <taxon>Syncephalis</taxon>
    </lineage>
</organism>
<dbReference type="GO" id="GO:0045277">
    <property type="term" value="C:respiratory chain complex IV"/>
    <property type="evidence" value="ECO:0007669"/>
    <property type="project" value="UniProtKB-UniRule"/>
</dbReference>
<protein>
    <recommendedName>
        <fullName evidence="11 13">Cytochrome c oxidase subunit 6, mitochondrial</fullName>
    </recommendedName>
    <alternativeName>
        <fullName evidence="12 13">Cytochrome c oxidase polypeptide VI</fullName>
    </alternativeName>
</protein>
<dbReference type="UniPathway" id="UPA00705"/>
<accession>A0A4P9YU81</accession>
<dbReference type="GO" id="GO:0046872">
    <property type="term" value="F:metal ion binding"/>
    <property type="evidence" value="ECO:0007669"/>
    <property type="project" value="UniProtKB-UniRule"/>
</dbReference>
<reference evidence="15" key="1">
    <citation type="journal article" date="2018" name="Nat. Microbiol.">
        <title>Leveraging single-cell genomics to expand the fungal tree of life.</title>
        <authorList>
            <person name="Ahrendt S.R."/>
            <person name="Quandt C.A."/>
            <person name="Ciobanu D."/>
            <person name="Clum A."/>
            <person name="Salamov A."/>
            <person name="Andreopoulos B."/>
            <person name="Cheng J.F."/>
            <person name="Woyke T."/>
            <person name="Pelin A."/>
            <person name="Henrissat B."/>
            <person name="Reynolds N.K."/>
            <person name="Benny G.L."/>
            <person name="Smith M.E."/>
            <person name="James T.Y."/>
            <person name="Grigoriev I.V."/>
        </authorList>
    </citation>
    <scope>NUCLEOTIDE SEQUENCE [LARGE SCALE GENOMIC DNA]</scope>
    <source>
        <strain evidence="15">Benny S71-1</strain>
    </source>
</reference>
<evidence type="ECO:0000256" key="3">
    <source>
        <dbReference type="ARBA" id="ARBA00007972"/>
    </source>
</evidence>
<comment type="subunit">
    <text evidence="13">Component of the cytochrome c oxidase (complex IV, CIV), a multisubunit enzyme composed of a catalytic core of 3 subunits and several supernumerary subunits.</text>
</comment>
<name>A0A4P9YU81_9FUNG</name>
<evidence type="ECO:0000256" key="11">
    <source>
        <dbReference type="ARBA" id="ARBA00070174"/>
    </source>
</evidence>
<keyword evidence="15" id="KW-1185">Reference proteome</keyword>
<evidence type="ECO:0000256" key="13">
    <source>
        <dbReference type="RuleBase" id="RU368103"/>
    </source>
</evidence>
<dbReference type="Pfam" id="PF02284">
    <property type="entry name" value="COX5A"/>
    <property type="match status" value="1"/>
</dbReference>
<evidence type="ECO:0000256" key="2">
    <source>
        <dbReference type="ARBA" id="ARBA00004673"/>
    </source>
</evidence>
<dbReference type="FunFam" id="1.25.40.40:FF:000001">
    <property type="entry name" value="Cytochrome c oxidase subunit VI"/>
    <property type="match status" value="1"/>
</dbReference>
<keyword evidence="8 13" id="KW-0408">Iron</keyword>
<dbReference type="SUPFAM" id="SSF48479">
    <property type="entry name" value="Cytochrome c oxidase subunit E"/>
    <property type="match status" value="1"/>
</dbReference>
<comment type="pathway">
    <text evidence="2 13">Energy metabolism; oxidative phosphorylation.</text>
</comment>
<keyword evidence="4 13" id="KW-0349">Heme</keyword>
<evidence type="ECO:0000313" key="15">
    <source>
        <dbReference type="Proteomes" id="UP000278143"/>
    </source>
</evidence>
<dbReference type="InterPro" id="IPR003204">
    <property type="entry name" value="Cyt_c_oxidase_su5A/6"/>
</dbReference>
<dbReference type="GO" id="GO:0005743">
    <property type="term" value="C:mitochondrial inner membrane"/>
    <property type="evidence" value="ECO:0007669"/>
    <property type="project" value="UniProtKB-SubCell"/>
</dbReference>
<evidence type="ECO:0000256" key="4">
    <source>
        <dbReference type="ARBA" id="ARBA00022617"/>
    </source>
</evidence>
<sequence>MYALRTAANVSRVAGVASARIVSAVSDTRTPYTGTTRLLIMPANHAMLTSMLAARRAYSSAHGDESYEEFNRRYTAAFESVPDLFELQRNLDNCFAYDLVPSAETITAALHACRRVNDFPTAVRIFDALKEKTNEQQYKEYMAILEPVKEQLGVPTSQELGL</sequence>
<gene>
    <name evidence="14" type="ORF">SYNPS1DRAFT_31609</name>
</gene>
<comment type="similarity">
    <text evidence="3 13">Belongs to the cytochrome c oxidase subunit 5A family.</text>
</comment>
<dbReference type="InterPro" id="IPR036545">
    <property type="entry name" value="Cyt_c_oxidase_su5A/6_sf"/>
</dbReference>
<evidence type="ECO:0000256" key="7">
    <source>
        <dbReference type="ARBA" id="ARBA00022946"/>
    </source>
</evidence>
<comment type="subcellular location">
    <subcellularLocation>
        <location evidence="1 13">Mitochondrion inner membrane</location>
        <topology evidence="1 13">Peripheral membrane protein</topology>
        <orientation evidence="1 13">Matrix side</orientation>
    </subcellularLocation>
</comment>
<evidence type="ECO:0000256" key="10">
    <source>
        <dbReference type="ARBA" id="ARBA00023136"/>
    </source>
</evidence>
<dbReference type="GO" id="GO:0006123">
    <property type="term" value="P:mitochondrial electron transport, cytochrome c to oxygen"/>
    <property type="evidence" value="ECO:0007669"/>
    <property type="project" value="UniProtKB-UniRule"/>
</dbReference>
<evidence type="ECO:0000256" key="6">
    <source>
        <dbReference type="ARBA" id="ARBA00022792"/>
    </source>
</evidence>
<comment type="function">
    <text evidence="13">Component of the cytochrome c oxidase, the last enzyme in the mitochondrial electron transport chain which drives oxidative phosphorylation. The respiratory chain contains 3 multisubunit complexes succinate dehydrogenase (complex II, CII), ubiquinol-cytochrome c oxidoreductase (cytochrome b-c1 complex, complex III, CIII) and cytochrome c oxidase (complex IV, CIV), that cooperate to transfer electrons derived from NADH and succinate to molecular oxygen, creating an electrochemical gradient over the inner membrane that drives transmembrane transport and the ATP synthase. Cytochrome c oxidase is the component of the respiratory chain that catalyzes the reduction of oxygen to water. Electrons originating from reduced cytochrome c in the intermembrane space (IMS) are transferred via the dinuclear copper A center (CU(A)) of subunit 2 and heme A of subunit 1 to the active site in subunit 1, a binuclear center (BNC) formed by heme A3 and copper B (CU(B)). The BNC reduces molecular oxygen to 2 water molecules using 4 electrons from cytochrome c in the IMS and 4 protons from the mitochondrial matrix.</text>
</comment>
<keyword evidence="10 13" id="KW-0472">Membrane</keyword>
<evidence type="ECO:0000256" key="9">
    <source>
        <dbReference type="ARBA" id="ARBA00023128"/>
    </source>
</evidence>
<evidence type="ECO:0000256" key="8">
    <source>
        <dbReference type="ARBA" id="ARBA00023004"/>
    </source>
</evidence>
<dbReference type="CDD" id="cd00923">
    <property type="entry name" value="Cyt_c_Oxidase_Va"/>
    <property type="match status" value="1"/>
</dbReference>
<evidence type="ECO:0000256" key="12">
    <source>
        <dbReference type="ARBA" id="ARBA00082700"/>
    </source>
</evidence>
<dbReference type="EMBL" id="KZ991712">
    <property type="protein sequence ID" value="RKP22751.1"/>
    <property type="molecule type" value="Genomic_DNA"/>
</dbReference>
<dbReference type="Gene3D" id="1.25.40.40">
    <property type="entry name" value="Cytochrome c oxidase, subunit Va/VI"/>
    <property type="match status" value="1"/>
</dbReference>
<dbReference type="AlphaFoldDB" id="A0A4P9YU81"/>
<dbReference type="OrthoDB" id="5778907at2759"/>